<proteinExistence type="predicted"/>
<reference evidence="1 2" key="1">
    <citation type="journal article" date="2022" name="New Phytol.">
        <title>Ecological generalism drives hyperdiversity of secondary metabolite gene clusters in xylarialean endophytes.</title>
        <authorList>
            <person name="Franco M.E.E."/>
            <person name="Wisecaver J.H."/>
            <person name="Arnold A.E."/>
            <person name="Ju Y.M."/>
            <person name="Slot J.C."/>
            <person name="Ahrendt S."/>
            <person name="Moore L.P."/>
            <person name="Eastman K.E."/>
            <person name="Scott K."/>
            <person name="Konkel Z."/>
            <person name="Mondo S.J."/>
            <person name="Kuo A."/>
            <person name="Hayes R.D."/>
            <person name="Haridas S."/>
            <person name="Andreopoulos B."/>
            <person name="Riley R."/>
            <person name="LaButti K."/>
            <person name="Pangilinan J."/>
            <person name="Lipzen A."/>
            <person name="Amirebrahimi M."/>
            <person name="Yan J."/>
            <person name="Adam C."/>
            <person name="Keymanesh K."/>
            <person name="Ng V."/>
            <person name="Louie K."/>
            <person name="Northen T."/>
            <person name="Drula E."/>
            <person name="Henrissat B."/>
            <person name="Hsieh H.M."/>
            <person name="Youens-Clark K."/>
            <person name="Lutzoni F."/>
            <person name="Miadlikowska J."/>
            <person name="Eastwood D.C."/>
            <person name="Hamelin R.C."/>
            <person name="Grigoriev I.V."/>
            <person name="U'Ren J.M."/>
        </authorList>
    </citation>
    <scope>NUCLEOTIDE SEQUENCE [LARGE SCALE GENOMIC DNA]</scope>
    <source>
        <strain evidence="1 2">ER1909</strain>
    </source>
</reference>
<accession>A0ACC0D3G6</accession>
<name>A0ACC0D3G6_9PEZI</name>
<keyword evidence="2" id="KW-1185">Reference proteome</keyword>
<sequence>MASPTDIITLDNFVSKLPPWEPNLPNHLYALVDMGSNGIRFSVSDLSPPNTRLLRCLYRERAAISLFDDLNASSTSGPLAFSPDVITQVSQTLARFKSIAIDHGVPTGHISVLATEAMRKAENAASMLTAILEASGLGVHILAPEVETLFGAMGARSGFTSVNGLFLDLGGGSVQMTYLNSSEDGYEMAAAQSGKSLPFGAAKLIKILDGGETEAQAEAVNTLQEGMRTAFAKLQQQFPSLRDVRTNEDAGIDIFLCGGGFRGYGSILMHTDAIQPYPIPAVGAYTVQGSSFASTKAMRKVNRKYDGKIFGMSKRRRQQFPAIATVVEALIDAIPPIRTATFCSGGNREGALFMKLPKAMREENPLPLLHQVSDKVELDVLQSVIDVVQSSLHPGVDRSNIPTVFSLGLGSLFVNSIWTRFGESGDANAAFELHQATTRDPSTPSFTHLARAILGLTLCNRWGAGLGPIDKILYANLQELVARANPDAYFLTEYIGAVARLIAMVCPTKPNTPDKLGKILTLSPVVKNGKVKEKQQLVITLSPEIHRVLEPQDLVDLFKNVGRHGNSDRKVDVMVKKFDF</sequence>
<dbReference type="Proteomes" id="UP001497680">
    <property type="component" value="Unassembled WGS sequence"/>
</dbReference>
<dbReference type="EMBL" id="MU394310">
    <property type="protein sequence ID" value="KAI6087095.1"/>
    <property type="molecule type" value="Genomic_DNA"/>
</dbReference>
<comment type="caution">
    <text evidence="1">The sequence shown here is derived from an EMBL/GenBank/DDBJ whole genome shotgun (WGS) entry which is preliminary data.</text>
</comment>
<gene>
    <name evidence="1" type="ORF">F4821DRAFT_119017</name>
</gene>
<organism evidence="1 2">
    <name type="scientific">Hypoxylon rubiginosum</name>
    <dbReference type="NCBI Taxonomy" id="110542"/>
    <lineage>
        <taxon>Eukaryota</taxon>
        <taxon>Fungi</taxon>
        <taxon>Dikarya</taxon>
        <taxon>Ascomycota</taxon>
        <taxon>Pezizomycotina</taxon>
        <taxon>Sordariomycetes</taxon>
        <taxon>Xylariomycetidae</taxon>
        <taxon>Xylariales</taxon>
        <taxon>Hypoxylaceae</taxon>
        <taxon>Hypoxylon</taxon>
    </lineage>
</organism>
<protein>
    <submittedName>
        <fullName evidence="1">Ppx/GppA phosphatase</fullName>
    </submittedName>
</protein>
<evidence type="ECO:0000313" key="2">
    <source>
        <dbReference type="Proteomes" id="UP001497680"/>
    </source>
</evidence>
<evidence type="ECO:0000313" key="1">
    <source>
        <dbReference type="EMBL" id="KAI6087095.1"/>
    </source>
</evidence>